<feature type="signal peptide" evidence="11">
    <location>
        <begin position="1"/>
        <end position="17"/>
    </location>
</feature>
<gene>
    <name evidence="13" type="ORF">Ae201684_007936</name>
</gene>
<evidence type="ECO:0000256" key="10">
    <source>
        <dbReference type="SAM" id="Coils"/>
    </source>
</evidence>
<dbReference type="GO" id="GO:0005524">
    <property type="term" value="F:ATP binding"/>
    <property type="evidence" value="ECO:0007669"/>
    <property type="project" value="UniProtKB-KW"/>
</dbReference>
<dbReference type="GO" id="GO:0016887">
    <property type="term" value="F:ATP hydrolysis activity"/>
    <property type="evidence" value="ECO:0007669"/>
    <property type="project" value="InterPro"/>
</dbReference>
<proteinExistence type="predicted"/>
<keyword evidence="8" id="KW-0472">Membrane</keyword>
<dbReference type="AlphaFoldDB" id="A0A6G0X6J6"/>
<dbReference type="Pfam" id="PF12037">
    <property type="entry name" value="ATAD3_N"/>
    <property type="match status" value="1"/>
</dbReference>
<keyword evidence="14" id="KW-1185">Reference proteome</keyword>
<dbReference type="Pfam" id="PF00004">
    <property type="entry name" value="AAA"/>
    <property type="match status" value="1"/>
</dbReference>
<evidence type="ECO:0000256" key="8">
    <source>
        <dbReference type="ARBA" id="ARBA00023136"/>
    </source>
</evidence>
<keyword evidence="11" id="KW-0732">Signal</keyword>
<dbReference type="GO" id="GO:0007005">
    <property type="term" value="P:mitochondrion organization"/>
    <property type="evidence" value="ECO:0007669"/>
    <property type="project" value="TreeGrafter"/>
</dbReference>
<feature type="coiled-coil region" evidence="10">
    <location>
        <begin position="135"/>
        <end position="195"/>
    </location>
</feature>
<evidence type="ECO:0000256" key="4">
    <source>
        <dbReference type="ARBA" id="ARBA00022792"/>
    </source>
</evidence>
<evidence type="ECO:0000256" key="2">
    <source>
        <dbReference type="ARBA" id="ARBA00004436"/>
    </source>
</evidence>
<dbReference type="InterPro" id="IPR003593">
    <property type="entry name" value="AAA+_ATPase"/>
</dbReference>
<evidence type="ECO:0000256" key="3">
    <source>
        <dbReference type="ARBA" id="ARBA00022741"/>
    </source>
</evidence>
<feature type="domain" description="AAA+ ATPase" evidence="12">
    <location>
        <begin position="435"/>
        <end position="583"/>
    </location>
</feature>
<dbReference type="PANTHER" id="PTHR23075:SF0">
    <property type="entry name" value="ATPASE FAMILY AAA DOMAIN-CONTAINING PROTEIN 3"/>
    <property type="match status" value="1"/>
</dbReference>
<dbReference type="EMBL" id="VJMJ01000094">
    <property type="protein sequence ID" value="KAF0735617.1"/>
    <property type="molecule type" value="Genomic_DNA"/>
</dbReference>
<comment type="caution">
    <text evidence="13">The sequence shown here is derived from an EMBL/GenBank/DDBJ whole genome shotgun (WGS) entry which is preliminary data.</text>
</comment>
<keyword evidence="5" id="KW-0067">ATP-binding</keyword>
<protein>
    <recommendedName>
        <fullName evidence="12">AAA+ ATPase domain-containing protein</fullName>
    </recommendedName>
</protein>
<evidence type="ECO:0000256" key="6">
    <source>
        <dbReference type="ARBA" id="ARBA00023054"/>
    </source>
</evidence>
<dbReference type="GO" id="GO:0008270">
    <property type="term" value="F:zinc ion binding"/>
    <property type="evidence" value="ECO:0007669"/>
    <property type="project" value="TreeGrafter"/>
</dbReference>
<evidence type="ECO:0000256" key="5">
    <source>
        <dbReference type="ARBA" id="ARBA00022840"/>
    </source>
</evidence>
<comment type="subcellular location">
    <subcellularLocation>
        <location evidence="1">Mitochondrion inner membrane</location>
    </subcellularLocation>
    <subcellularLocation>
        <location evidence="2">Mitochondrion matrix</location>
        <location evidence="2">Mitochondrion nucleoid</location>
    </subcellularLocation>
</comment>
<reference evidence="13 14" key="1">
    <citation type="submission" date="2019-07" db="EMBL/GenBank/DDBJ databases">
        <title>Genomics analysis of Aphanomyces spp. identifies a new class of oomycete effector associated with host adaptation.</title>
        <authorList>
            <person name="Gaulin E."/>
        </authorList>
    </citation>
    <scope>NUCLEOTIDE SEQUENCE [LARGE SCALE GENOMIC DNA]</scope>
    <source>
        <strain evidence="13 14">ATCC 201684</strain>
    </source>
</reference>
<keyword evidence="3" id="KW-0547">Nucleotide-binding</keyword>
<dbReference type="SUPFAM" id="SSF52540">
    <property type="entry name" value="P-loop containing nucleoside triphosphate hydrolases"/>
    <property type="match status" value="1"/>
</dbReference>
<feature type="chain" id="PRO_5026317128" description="AAA+ ATPase domain-containing protein" evidence="11">
    <location>
        <begin position="18"/>
        <end position="673"/>
    </location>
</feature>
<dbReference type="InterPro" id="IPR027417">
    <property type="entry name" value="P-loop_NTPase"/>
</dbReference>
<dbReference type="VEuPathDB" id="FungiDB:AeMF1_002581"/>
<evidence type="ECO:0000256" key="9">
    <source>
        <dbReference type="ARBA" id="ARBA00023271"/>
    </source>
</evidence>
<organism evidence="13 14">
    <name type="scientific">Aphanomyces euteiches</name>
    <dbReference type="NCBI Taxonomy" id="100861"/>
    <lineage>
        <taxon>Eukaryota</taxon>
        <taxon>Sar</taxon>
        <taxon>Stramenopiles</taxon>
        <taxon>Oomycota</taxon>
        <taxon>Saprolegniomycetes</taxon>
        <taxon>Saprolegniales</taxon>
        <taxon>Verrucalvaceae</taxon>
        <taxon>Aphanomyces</taxon>
    </lineage>
</organism>
<evidence type="ECO:0000256" key="1">
    <source>
        <dbReference type="ARBA" id="ARBA00004273"/>
    </source>
</evidence>
<sequence>MFRSIIALTALPIVCEGFIFGRNLKANANVTAVQYTEAFHGVESANISHSFNVISQIQLQNFEFKYDSIPGRRQLGLLASPAHKNLLQDGIHVYPERHVFTQDKRKIAIQNFYALDKDALFMHNVAATQVVIRKLHDTKEVVRRLEQELETAHMQIQLLQEHLEKEASAVLVEERKIAEAAAKKVELEIEKAKIQGIEERETLELKKANDLAVVDKEHTLHTQRIEFEDVQRRAQNRELVDLQEAANQRMELERRNTETILKEKQLAADKERMLLEYNATLEKAVIDAESRIKQQRMNQDIEMQQLQAQFAAEKEKVLLALQATFDNLGNGFLVLISDVEKLLNFVGTVVALAFGIYFTREGIRIGGRIIEQRLGKPSLVRETSRESGFWGWCMSWFRTPVGLESFADVVVHATLETRLLSLAKSTRNARKHGAPYRHLLLYGPPGTGKTMVAKRLAASSGMDYAIMSGGDVGPLGSDAVTELHALFRWAKTSPRGMTEPMTWNLDFVGVLIFIDEAEAFLGCRATRKTHMSEAMRNALNALLFHTGTQSKQFMLVVATNRPEDLDAAITDRMDDTLLFALPEANERIRLMHLYYKESVAALPGADTCVNVLDKFGKATEGMSGREIAKMMLYLENMAYAQDTVGVDAALVERVILDKIEEHKRKMDLRAYKD</sequence>
<keyword evidence="9" id="KW-1135">Mitochondrion nucleoid</keyword>
<evidence type="ECO:0000313" key="13">
    <source>
        <dbReference type="EMBL" id="KAF0735617.1"/>
    </source>
</evidence>
<keyword evidence="6 10" id="KW-0175">Coiled coil</keyword>
<evidence type="ECO:0000313" key="14">
    <source>
        <dbReference type="Proteomes" id="UP000481153"/>
    </source>
</evidence>
<name>A0A6G0X6J6_9STRA</name>
<evidence type="ECO:0000256" key="7">
    <source>
        <dbReference type="ARBA" id="ARBA00023128"/>
    </source>
</evidence>
<dbReference type="InterPro" id="IPR003959">
    <property type="entry name" value="ATPase_AAA_core"/>
</dbReference>
<dbReference type="GO" id="GO:0005743">
    <property type="term" value="C:mitochondrial inner membrane"/>
    <property type="evidence" value="ECO:0007669"/>
    <property type="project" value="UniProtKB-SubCell"/>
</dbReference>
<accession>A0A6G0X6J6</accession>
<keyword evidence="7" id="KW-0496">Mitochondrion</keyword>
<feature type="coiled-coil region" evidence="10">
    <location>
        <begin position="235"/>
        <end position="316"/>
    </location>
</feature>
<dbReference type="PANTHER" id="PTHR23075">
    <property type="entry name" value="PUTATIVE ATP-ASE"/>
    <property type="match status" value="1"/>
</dbReference>
<dbReference type="SMART" id="SM00382">
    <property type="entry name" value="AAA"/>
    <property type="match status" value="1"/>
</dbReference>
<dbReference type="Gene3D" id="3.40.50.300">
    <property type="entry name" value="P-loop containing nucleotide triphosphate hydrolases"/>
    <property type="match status" value="1"/>
</dbReference>
<evidence type="ECO:0000256" key="11">
    <source>
        <dbReference type="SAM" id="SignalP"/>
    </source>
</evidence>
<dbReference type="GO" id="GO:0042645">
    <property type="term" value="C:mitochondrial nucleoid"/>
    <property type="evidence" value="ECO:0007669"/>
    <property type="project" value="UniProtKB-SubCell"/>
</dbReference>
<dbReference type="Proteomes" id="UP000481153">
    <property type="component" value="Unassembled WGS sequence"/>
</dbReference>
<evidence type="ECO:0000259" key="12">
    <source>
        <dbReference type="SMART" id="SM00382"/>
    </source>
</evidence>
<dbReference type="InterPro" id="IPR021911">
    <property type="entry name" value="ATAD3_N"/>
</dbReference>
<keyword evidence="4" id="KW-0999">Mitochondrion inner membrane</keyword>